<name>A0A4P2VDH2_PLASM</name>
<sequence length="77" mass="9517">MKKKIFLYSKSNKTLYKTYKIYLYIIKKNNKFKILKLGIYNSKLNIISCIYYKLLKYLKYNYILNKNLLKLLLYNIK</sequence>
<dbReference type="AlphaFoldDB" id="A0A4P2VDH2"/>
<dbReference type="EMBL" id="AP018106">
    <property type="protein sequence ID" value="BBB58179.1"/>
    <property type="molecule type" value="Genomic_DNA"/>
</dbReference>
<evidence type="ECO:0000313" key="1">
    <source>
        <dbReference type="EMBL" id="BBB58179.1"/>
    </source>
</evidence>
<organism evidence="1">
    <name type="scientific">Plasmodium simiovale</name>
    <dbReference type="NCBI Taxonomy" id="35085"/>
    <lineage>
        <taxon>Eukaryota</taxon>
        <taxon>Sar</taxon>
        <taxon>Alveolata</taxon>
        <taxon>Apicomplexa</taxon>
        <taxon>Aconoidasida</taxon>
        <taxon>Haemosporida</taxon>
        <taxon>Plasmodiidae</taxon>
        <taxon>Plasmodium</taxon>
        <taxon>Plasmodium (Plasmodium)</taxon>
    </lineage>
</organism>
<proteinExistence type="predicted"/>
<accession>A0A4P2VDH2</accession>
<reference evidence="1" key="1">
    <citation type="journal article" date="2019" name="Sci. Rep.">
        <title>Apicoplast phylogeny reveals the position of Plasmodium vivax basal to the Asian primate malaria parasite clade.</title>
        <authorList>
            <person name="Arisue N."/>
            <person name="Hashimoto T."/>
            <person name="Kawai S."/>
            <person name="Honma H."/>
            <person name="Kume K."/>
            <person name="Horii T."/>
        </authorList>
    </citation>
    <scope>NUCLEOTIDE SEQUENCE</scope>
    <source>
        <strain evidence="1">ATCC 30104</strain>
    </source>
</reference>
<protein>
    <submittedName>
        <fullName evidence="1">Uncharacterized protein</fullName>
    </submittedName>
</protein>